<gene>
    <name evidence="1" type="ORF">AFUS01_LOCUS11163</name>
</gene>
<comment type="caution">
    <text evidence="1">The sequence shown here is derived from an EMBL/GenBank/DDBJ whole genome shotgun (WGS) entry which is preliminary data.</text>
</comment>
<accession>A0A8J2NX46</accession>
<reference evidence="1" key="1">
    <citation type="submission" date="2021-06" db="EMBL/GenBank/DDBJ databases">
        <authorList>
            <person name="Hodson N. C."/>
            <person name="Mongue J. A."/>
            <person name="Jaron S. K."/>
        </authorList>
    </citation>
    <scope>NUCLEOTIDE SEQUENCE</scope>
</reference>
<organism evidence="1 2">
    <name type="scientific">Allacma fusca</name>
    <dbReference type="NCBI Taxonomy" id="39272"/>
    <lineage>
        <taxon>Eukaryota</taxon>
        <taxon>Metazoa</taxon>
        <taxon>Ecdysozoa</taxon>
        <taxon>Arthropoda</taxon>
        <taxon>Hexapoda</taxon>
        <taxon>Collembola</taxon>
        <taxon>Symphypleona</taxon>
        <taxon>Sminthuridae</taxon>
        <taxon>Allacma</taxon>
    </lineage>
</organism>
<evidence type="ECO:0000313" key="1">
    <source>
        <dbReference type="EMBL" id="CAG7721982.1"/>
    </source>
</evidence>
<keyword evidence="2" id="KW-1185">Reference proteome</keyword>
<sequence length="15" mass="1838">MFWRKLFDGKGNILL</sequence>
<dbReference type="EMBL" id="CAJVCH010084976">
    <property type="protein sequence ID" value="CAG7721982.1"/>
    <property type="molecule type" value="Genomic_DNA"/>
</dbReference>
<proteinExistence type="predicted"/>
<dbReference type="Proteomes" id="UP000708208">
    <property type="component" value="Unassembled WGS sequence"/>
</dbReference>
<protein>
    <submittedName>
        <fullName evidence="1">Uncharacterized protein</fullName>
    </submittedName>
</protein>
<feature type="non-terminal residue" evidence="1">
    <location>
        <position position="15"/>
    </location>
</feature>
<evidence type="ECO:0000313" key="2">
    <source>
        <dbReference type="Proteomes" id="UP000708208"/>
    </source>
</evidence>
<name>A0A8J2NX46_9HEXA</name>